<dbReference type="InterPro" id="IPR004148">
    <property type="entry name" value="BAR_dom"/>
</dbReference>
<dbReference type="Proteomes" id="UP000887581">
    <property type="component" value="Unplaced"/>
</dbReference>
<dbReference type="AlphaFoldDB" id="A0A915Q875"/>
<dbReference type="SUPFAM" id="SSF103657">
    <property type="entry name" value="BAR/IMD domain-like"/>
    <property type="match status" value="1"/>
</dbReference>
<dbReference type="WBParaSite" id="sdigi.contig97.g4239.t1">
    <property type="protein sequence ID" value="sdigi.contig97.g4239.t1"/>
    <property type="gene ID" value="sdigi.contig97.g4239"/>
</dbReference>
<evidence type="ECO:0000259" key="1">
    <source>
        <dbReference type="Pfam" id="PF03114"/>
    </source>
</evidence>
<dbReference type="Gene3D" id="1.20.1270.60">
    <property type="entry name" value="Arfaptin homology (AH) domain/BAR domain"/>
    <property type="match status" value="1"/>
</dbReference>
<evidence type="ECO:0000313" key="3">
    <source>
        <dbReference type="WBParaSite" id="sdigi.contig97.g4239.t1"/>
    </source>
</evidence>
<keyword evidence="2" id="KW-1185">Reference proteome</keyword>
<evidence type="ECO:0000313" key="2">
    <source>
        <dbReference type="Proteomes" id="UP000887581"/>
    </source>
</evidence>
<feature type="domain" description="BAR" evidence="1">
    <location>
        <begin position="17"/>
        <end position="170"/>
    </location>
</feature>
<sequence>MRDVADELMSCSNAISRRFQLNDERTTTSDKLALSIKLLKPKVAQHEEYANFLQAQGEMYDIIGNMQRIMYTEIQDKVTNQLKTWVVSDYGRIVNSIELLKEKRWQMDAVRASAEKNSPKDERAKTAENFKLEQCTKDYETQLALVKASLSVLFQFILNYYRSVADLSKIPAIQIEQATCLKRFNELMFDYHRQMEEVLEKFGAGKV</sequence>
<dbReference type="Pfam" id="PF03114">
    <property type="entry name" value="BAR"/>
    <property type="match status" value="1"/>
</dbReference>
<organism evidence="2 3">
    <name type="scientific">Setaria digitata</name>
    <dbReference type="NCBI Taxonomy" id="48799"/>
    <lineage>
        <taxon>Eukaryota</taxon>
        <taxon>Metazoa</taxon>
        <taxon>Ecdysozoa</taxon>
        <taxon>Nematoda</taxon>
        <taxon>Chromadorea</taxon>
        <taxon>Rhabditida</taxon>
        <taxon>Spirurina</taxon>
        <taxon>Spiruromorpha</taxon>
        <taxon>Filarioidea</taxon>
        <taxon>Setariidae</taxon>
        <taxon>Setaria</taxon>
    </lineage>
</organism>
<accession>A0A915Q875</accession>
<dbReference type="GO" id="GO:0005737">
    <property type="term" value="C:cytoplasm"/>
    <property type="evidence" value="ECO:0007669"/>
    <property type="project" value="InterPro"/>
</dbReference>
<reference evidence="3" key="1">
    <citation type="submission" date="2022-11" db="UniProtKB">
        <authorList>
            <consortium name="WormBaseParasite"/>
        </authorList>
    </citation>
    <scope>IDENTIFICATION</scope>
</reference>
<protein>
    <submittedName>
        <fullName evidence="3">BAR domain-containing protein</fullName>
    </submittedName>
</protein>
<name>A0A915Q875_9BILA</name>
<dbReference type="InterPro" id="IPR027267">
    <property type="entry name" value="AH/BAR_dom_sf"/>
</dbReference>
<proteinExistence type="predicted"/>